<evidence type="ECO:0000313" key="2">
    <source>
        <dbReference type="Proteomes" id="UP000054324"/>
    </source>
</evidence>
<dbReference type="AlphaFoldDB" id="A0A075AF97"/>
<name>A0A075AF97_OPIVI</name>
<organism evidence="1 2">
    <name type="scientific">Opisthorchis viverrini</name>
    <name type="common">Southeast Asian liver fluke</name>
    <dbReference type="NCBI Taxonomy" id="6198"/>
    <lineage>
        <taxon>Eukaryota</taxon>
        <taxon>Metazoa</taxon>
        <taxon>Spiralia</taxon>
        <taxon>Lophotrochozoa</taxon>
        <taxon>Platyhelminthes</taxon>
        <taxon>Trematoda</taxon>
        <taxon>Digenea</taxon>
        <taxon>Opisthorchiida</taxon>
        <taxon>Opisthorchiata</taxon>
        <taxon>Opisthorchiidae</taxon>
        <taxon>Opisthorchis</taxon>
    </lineage>
</organism>
<dbReference type="RefSeq" id="XP_009168735.1">
    <property type="nucleotide sequence ID" value="XM_009170471.1"/>
</dbReference>
<gene>
    <name evidence="1" type="ORF">T265_05460</name>
</gene>
<protein>
    <submittedName>
        <fullName evidence="1">Uncharacterized protein</fullName>
    </submittedName>
</protein>
<dbReference type="Proteomes" id="UP000054324">
    <property type="component" value="Unassembled WGS sequence"/>
</dbReference>
<proteinExistence type="predicted"/>
<accession>A0A075AF97</accession>
<keyword evidence="2" id="KW-1185">Reference proteome</keyword>
<reference evidence="1 2" key="1">
    <citation type="submission" date="2013-11" db="EMBL/GenBank/DDBJ databases">
        <title>Opisthorchis viverrini - life in the bile duct.</title>
        <authorList>
            <person name="Young N.D."/>
            <person name="Nagarajan N."/>
            <person name="Lin S.J."/>
            <person name="Korhonen P.K."/>
            <person name="Jex A.R."/>
            <person name="Hall R.S."/>
            <person name="Safavi-Hemami H."/>
            <person name="Kaewkong W."/>
            <person name="Bertrand D."/>
            <person name="Gao S."/>
            <person name="Seet Q."/>
            <person name="Wongkham S."/>
            <person name="Teh B.T."/>
            <person name="Wongkham C."/>
            <person name="Intapan P.M."/>
            <person name="Maleewong W."/>
            <person name="Yang X."/>
            <person name="Hu M."/>
            <person name="Wang Z."/>
            <person name="Hofmann A."/>
            <person name="Sternberg P.W."/>
            <person name="Tan P."/>
            <person name="Wang J."/>
            <person name="Gasser R.B."/>
        </authorList>
    </citation>
    <scope>NUCLEOTIDE SEQUENCE [LARGE SCALE GENOMIC DNA]</scope>
</reference>
<evidence type="ECO:0000313" key="1">
    <source>
        <dbReference type="EMBL" id="KER27499.1"/>
    </source>
</evidence>
<dbReference type="KEGG" id="ovi:T265_05460"/>
<sequence length="88" mass="10212">MNLTSHVDYFNQKINKTADLKKIKQCLSKEFYQEKLEEEDISATARTSNQTGSPTLHQEYIRTRNQIIGSKRSLRGPQTECHSKEINL</sequence>
<dbReference type="EMBL" id="KL596721">
    <property type="protein sequence ID" value="KER27499.1"/>
    <property type="molecule type" value="Genomic_DNA"/>
</dbReference>
<dbReference type="CTD" id="20319642"/>
<dbReference type="GeneID" id="20319642"/>